<feature type="signal peptide" evidence="1">
    <location>
        <begin position="1"/>
        <end position="27"/>
    </location>
</feature>
<evidence type="ECO:0000313" key="2">
    <source>
        <dbReference type="EMBL" id="SDW87561.1"/>
    </source>
</evidence>
<evidence type="ECO:0000313" key="3">
    <source>
        <dbReference type="Proteomes" id="UP000198534"/>
    </source>
</evidence>
<dbReference type="RefSeq" id="WP_091739104.1">
    <property type="nucleotide sequence ID" value="NZ_FNNQ01000007.1"/>
</dbReference>
<dbReference type="EMBL" id="FNNQ01000007">
    <property type="protein sequence ID" value="SDW87561.1"/>
    <property type="molecule type" value="Genomic_DNA"/>
</dbReference>
<accession>A0A1H2X448</accession>
<gene>
    <name evidence="2" type="ORF">SAMN05444487_10775</name>
</gene>
<keyword evidence="3" id="KW-1185">Reference proteome</keyword>
<evidence type="ECO:0000256" key="1">
    <source>
        <dbReference type="SAM" id="SignalP"/>
    </source>
</evidence>
<keyword evidence="1" id="KW-0732">Signal</keyword>
<sequence length="132" mass="14089">MIFKKISAMIAVGAVAVSLLMPSATFADGLNAQGWDYVGKSTFTTQSSTVKSGGGNFQFCFSQTSTIVPGKYGLWEQDGDDYQAAGEVTIRAGANPCAVFNDIGKFVDGSNKRAEFLITKNNSKTATVKFYD</sequence>
<organism evidence="2 3">
    <name type="scientific">Marininema mesophilum</name>
    <dbReference type="NCBI Taxonomy" id="1048340"/>
    <lineage>
        <taxon>Bacteria</taxon>
        <taxon>Bacillati</taxon>
        <taxon>Bacillota</taxon>
        <taxon>Bacilli</taxon>
        <taxon>Bacillales</taxon>
        <taxon>Thermoactinomycetaceae</taxon>
        <taxon>Marininema</taxon>
    </lineage>
</organism>
<reference evidence="2 3" key="1">
    <citation type="submission" date="2016-10" db="EMBL/GenBank/DDBJ databases">
        <authorList>
            <person name="de Groot N.N."/>
        </authorList>
    </citation>
    <scope>NUCLEOTIDE SEQUENCE [LARGE SCALE GENOMIC DNA]</scope>
    <source>
        <strain evidence="2 3">DSM 45610</strain>
    </source>
</reference>
<name>A0A1H2X448_9BACL</name>
<dbReference type="OrthoDB" id="2912061at2"/>
<feature type="chain" id="PRO_5011507478" evidence="1">
    <location>
        <begin position="28"/>
        <end position="132"/>
    </location>
</feature>
<dbReference type="Proteomes" id="UP000198534">
    <property type="component" value="Unassembled WGS sequence"/>
</dbReference>
<proteinExistence type="predicted"/>
<protein>
    <submittedName>
        <fullName evidence="2">Uncharacterized protein</fullName>
    </submittedName>
</protein>
<dbReference type="AlphaFoldDB" id="A0A1H2X448"/>